<dbReference type="Gene3D" id="3.60.60.10">
    <property type="entry name" value="Penicillin V Acylase, Chain A"/>
    <property type="match status" value="1"/>
</dbReference>
<accession>A0ABV1GVH6</accession>
<dbReference type="RefSeq" id="WP_278965777.1">
    <property type="nucleotide sequence ID" value="NZ_JBBMFL010000004.1"/>
</dbReference>
<dbReference type="InterPro" id="IPR052193">
    <property type="entry name" value="Peptidase_C59"/>
</dbReference>
<feature type="chain" id="PRO_5046907588" evidence="1">
    <location>
        <begin position="26"/>
        <end position="417"/>
    </location>
</feature>
<comment type="caution">
    <text evidence="3">The sequence shown here is derived from an EMBL/GenBank/DDBJ whole genome shotgun (WGS) entry which is preliminary data.</text>
</comment>
<name>A0ABV1GVH6_9BACT</name>
<dbReference type="PANTHER" id="PTHR35527:SF2">
    <property type="entry name" value="HYDROLASE"/>
    <property type="match status" value="1"/>
</dbReference>
<protein>
    <submittedName>
        <fullName evidence="3">Carcinine hydrolase/isopenicillin-N N-acyltransferase family protein</fullName>
    </submittedName>
</protein>
<keyword evidence="1" id="KW-0732">Signal</keyword>
<sequence length="417" mass="46938">MKRNFKPSVSSFLAMAAVLFFVACSKETDIPSDRNMEPKKAVHITDEAKLAMINSVKNLDGQGRLYMVDYTVDYKLDEIIAADCKGLNGLFRTIPQLLFDEIQTTPSNVKFGAGCSAFAVTEKDGIDFYMGRNYDFRHADDKGYYPIAAILVRTSPEGGKKSISMVDGYNLGFGQGFYEDPDMDMSMLMGLPYAVLDGINEDGFAIGVLALREAPTIQSEAGKHRIGTTVAMRLLLDRVSTVREAIDTLKKYNLDTSIDGTVHPEYGEDPIGNKCATYHYYMADATGDFAIVEYTYGQNPSTFENPVNMESLRSENDFRYVTNFYYSDNMARRPEGKMYSTHGLDRYNTLKNTIVNASPAYRLSRDNAMKLLEYVSQPPTEDFTSQTQWSSLYNCSQRTLDLAILREYGNEYHFSVE</sequence>
<proteinExistence type="predicted"/>
<keyword evidence="4" id="KW-1185">Reference proteome</keyword>
<feature type="domain" description="Peptidase C45 hydrolase" evidence="2">
    <location>
        <begin position="126"/>
        <end position="403"/>
    </location>
</feature>
<dbReference type="PROSITE" id="PS51257">
    <property type="entry name" value="PROKAR_LIPOPROTEIN"/>
    <property type="match status" value="1"/>
</dbReference>
<evidence type="ECO:0000313" key="3">
    <source>
        <dbReference type="EMBL" id="MEQ2544412.1"/>
    </source>
</evidence>
<dbReference type="Proteomes" id="UP001460202">
    <property type="component" value="Unassembled WGS sequence"/>
</dbReference>
<dbReference type="InterPro" id="IPR029055">
    <property type="entry name" value="Ntn_hydrolases_N"/>
</dbReference>
<dbReference type="InterPro" id="IPR005079">
    <property type="entry name" value="Peptidase_C45_hydrolase"/>
</dbReference>
<keyword evidence="3" id="KW-0378">Hydrolase</keyword>
<dbReference type="PANTHER" id="PTHR35527">
    <property type="entry name" value="CHOLOYLGLYCINE HYDROLASE"/>
    <property type="match status" value="1"/>
</dbReference>
<evidence type="ECO:0000313" key="4">
    <source>
        <dbReference type="Proteomes" id="UP001460202"/>
    </source>
</evidence>
<dbReference type="EMBL" id="JBBMFL010000004">
    <property type="protein sequence ID" value="MEQ2544412.1"/>
    <property type="molecule type" value="Genomic_DNA"/>
</dbReference>
<feature type="signal peptide" evidence="1">
    <location>
        <begin position="1"/>
        <end position="25"/>
    </location>
</feature>
<reference evidence="3 4" key="1">
    <citation type="submission" date="2024-03" db="EMBL/GenBank/DDBJ databases">
        <title>Human intestinal bacterial collection.</title>
        <authorList>
            <person name="Pauvert C."/>
            <person name="Hitch T.C.A."/>
            <person name="Clavel T."/>
        </authorList>
    </citation>
    <scope>NUCLEOTIDE SEQUENCE [LARGE SCALE GENOMIC DNA]</scope>
    <source>
        <strain evidence="3 4">CLA-KB-H122</strain>
    </source>
</reference>
<organism evidence="3 4">
    <name type="scientific">Alistipes intestinihominis</name>
    <dbReference type="NCBI Taxonomy" id="3133172"/>
    <lineage>
        <taxon>Bacteria</taxon>
        <taxon>Pseudomonadati</taxon>
        <taxon>Bacteroidota</taxon>
        <taxon>Bacteroidia</taxon>
        <taxon>Bacteroidales</taxon>
        <taxon>Rikenellaceae</taxon>
        <taxon>Alistipes</taxon>
    </lineage>
</organism>
<dbReference type="Pfam" id="PF03417">
    <property type="entry name" value="AAT"/>
    <property type="match status" value="1"/>
</dbReference>
<gene>
    <name evidence="3" type="ORF">WMO46_05555</name>
</gene>
<evidence type="ECO:0000256" key="1">
    <source>
        <dbReference type="SAM" id="SignalP"/>
    </source>
</evidence>
<evidence type="ECO:0000259" key="2">
    <source>
        <dbReference type="Pfam" id="PF03417"/>
    </source>
</evidence>
<dbReference type="SUPFAM" id="SSF56235">
    <property type="entry name" value="N-terminal nucleophile aminohydrolases (Ntn hydrolases)"/>
    <property type="match status" value="1"/>
</dbReference>
<dbReference type="GO" id="GO:0016787">
    <property type="term" value="F:hydrolase activity"/>
    <property type="evidence" value="ECO:0007669"/>
    <property type="project" value="UniProtKB-KW"/>
</dbReference>